<dbReference type="EMBL" id="LFIW01002127">
    <property type="protein sequence ID" value="KZL79220.1"/>
    <property type="molecule type" value="Genomic_DNA"/>
</dbReference>
<feature type="non-terminal residue" evidence="1">
    <location>
        <position position="138"/>
    </location>
</feature>
<evidence type="ECO:0000313" key="2">
    <source>
        <dbReference type="Proteomes" id="UP000076584"/>
    </source>
</evidence>
<gene>
    <name evidence="1" type="ORF">CI238_04289</name>
</gene>
<comment type="caution">
    <text evidence="1">The sequence shown here is derived from an EMBL/GenBank/DDBJ whole genome shotgun (WGS) entry which is preliminary data.</text>
</comment>
<dbReference type="AlphaFoldDB" id="A0A166ZQC6"/>
<keyword evidence="2" id="KW-1185">Reference proteome</keyword>
<proteinExistence type="predicted"/>
<dbReference type="Proteomes" id="UP000076584">
    <property type="component" value="Unassembled WGS sequence"/>
</dbReference>
<organism evidence="1 2">
    <name type="scientific">Colletotrichum incanum</name>
    <name type="common">Soybean anthracnose fungus</name>
    <dbReference type="NCBI Taxonomy" id="1573173"/>
    <lineage>
        <taxon>Eukaryota</taxon>
        <taxon>Fungi</taxon>
        <taxon>Dikarya</taxon>
        <taxon>Ascomycota</taxon>
        <taxon>Pezizomycotina</taxon>
        <taxon>Sordariomycetes</taxon>
        <taxon>Hypocreomycetidae</taxon>
        <taxon>Glomerellales</taxon>
        <taxon>Glomerellaceae</taxon>
        <taxon>Colletotrichum</taxon>
        <taxon>Colletotrichum spaethianum species complex</taxon>
    </lineage>
</organism>
<name>A0A166ZQC6_COLIC</name>
<protein>
    <submittedName>
        <fullName evidence="1">Uncharacterized protein</fullName>
    </submittedName>
</protein>
<evidence type="ECO:0000313" key="1">
    <source>
        <dbReference type="EMBL" id="KZL79220.1"/>
    </source>
</evidence>
<accession>A0A166ZQC6</accession>
<sequence length="138" mass="15266">MSEIQLTSSSAALGDWVDELLKKIFFQPDDILSNETFKEYIASDLIVRINHGRFNYEEFMNAVTQARAKDNMSVQSNNEIQVWNAPDGSGGGCVAHMSHFTLTDKKSGQAVKSSSLTLANVQVRNGKRVLVELTEVAN</sequence>
<dbReference type="STRING" id="1573173.A0A166ZQC6"/>
<reference evidence="1 2" key="1">
    <citation type="submission" date="2015-06" db="EMBL/GenBank/DDBJ databases">
        <title>Survival trade-offs in plant roots during colonization by closely related pathogenic and mutualistic fungi.</title>
        <authorList>
            <person name="Hacquard S."/>
            <person name="Kracher B."/>
            <person name="Hiruma K."/>
            <person name="Weinman A."/>
            <person name="Muench P."/>
            <person name="Garrido Oter R."/>
            <person name="Ver Loren van Themaat E."/>
            <person name="Dallerey J.-F."/>
            <person name="Damm U."/>
            <person name="Henrissat B."/>
            <person name="Lespinet O."/>
            <person name="Thon M."/>
            <person name="Kemen E."/>
            <person name="McHardy A.C."/>
            <person name="Schulze-Lefert P."/>
            <person name="O'Connell R.J."/>
        </authorList>
    </citation>
    <scope>NUCLEOTIDE SEQUENCE [LARGE SCALE GENOMIC DNA]</scope>
    <source>
        <strain evidence="1 2">MAFF 238704</strain>
    </source>
</reference>